<accession>A0A319EM57</accession>
<gene>
    <name evidence="1" type="ORF">BO78DRAFT_395340</name>
</gene>
<dbReference type="AlphaFoldDB" id="A0A319EM57"/>
<name>A0A319EM57_ASPSB</name>
<dbReference type="STRING" id="1448318.A0A319EM57"/>
<evidence type="ECO:0000313" key="1">
    <source>
        <dbReference type="EMBL" id="PYI08735.1"/>
    </source>
</evidence>
<dbReference type="EMBL" id="KZ826332">
    <property type="protein sequence ID" value="PYI08735.1"/>
    <property type="molecule type" value="Genomic_DNA"/>
</dbReference>
<reference evidence="1 2" key="1">
    <citation type="submission" date="2018-02" db="EMBL/GenBank/DDBJ databases">
        <title>The genomes of Aspergillus section Nigri reveals drivers in fungal speciation.</title>
        <authorList>
            <consortium name="DOE Joint Genome Institute"/>
            <person name="Vesth T.C."/>
            <person name="Nybo J."/>
            <person name="Theobald S."/>
            <person name="Brandl J."/>
            <person name="Frisvad J.C."/>
            <person name="Nielsen K.F."/>
            <person name="Lyhne E.K."/>
            <person name="Kogle M.E."/>
            <person name="Kuo A."/>
            <person name="Riley R."/>
            <person name="Clum A."/>
            <person name="Nolan M."/>
            <person name="Lipzen A."/>
            <person name="Salamov A."/>
            <person name="Henrissat B."/>
            <person name="Wiebenga A."/>
            <person name="De vries R.P."/>
            <person name="Grigoriev I.V."/>
            <person name="Mortensen U.H."/>
            <person name="Andersen M.R."/>
            <person name="Baker S.E."/>
        </authorList>
    </citation>
    <scope>NUCLEOTIDE SEQUENCE [LARGE SCALE GENOMIC DNA]</scope>
    <source>
        <strain evidence="1 2">CBS 121057</strain>
    </source>
</reference>
<sequence>MDVQSLLNDDSLSLAPTYGLPRFQHAEGTNSLLLVVITDLSDTDEAALIDELQHSPQPSHIKVSTWRPSRNVLARVAHQCPRPDSQENMYAVAILAYRAGWTGLVVADGLTQRQLHGALRVGEDPLASVAMVAIRPRPATTSAGDDVCVFAQRATVGGKSNAELLETLRTLQPRPQEGPWLRDLYRDVGMILHDPGRGPFTLDKAAQLGREEWLQSTRHVLATQTPLPAELVESVVSHASSGSEGPIAPPSWVHPDLWGEINIFLLFPTTPAELQIIQSTLDGVAKSWIDTQEGPVGRRTFKLISWEHHHAMSRRQLMNLWHGYDLQRRSGGMETAICFLMKPVDNAADIQIGIFHYSREGQAIVTHKPLHQILERPDATSWPVLSWLTMPGDFSLDREETEVTELLHDFDQPFYANPPRWLPTKSDLNCVALFSLAQTTPNQADAIKAELRTRGQVERRVEEKFACFVPWDGEEHGTLDDIWKIVWELYTYYRGNRAFFPIFFADQQSAADNTVLGVHPRPAGPGLLEGLPLPSLGGFAYGRVPGRDAHAMYENVRMRRMAFSDVTEVNVFRRPDWPKEHDAIMPAEPIRASRMMQRYRNLMA</sequence>
<dbReference type="VEuPathDB" id="FungiDB:BO78DRAFT_395340"/>
<proteinExistence type="predicted"/>
<dbReference type="OrthoDB" id="4461621at2759"/>
<dbReference type="Proteomes" id="UP000248423">
    <property type="component" value="Unassembled WGS sequence"/>
</dbReference>
<evidence type="ECO:0000313" key="2">
    <source>
        <dbReference type="Proteomes" id="UP000248423"/>
    </source>
</evidence>
<organism evidence="1 2">
    <name type="scientific">Aspergillus sclerotiicarbonarius (strain CBS 121057 / IBT 28362)</name>
    <dbReference type="NCBI Taxonomy" id="1448318"/>
    <lineage>
        <taxon>Eukaryota</taxon>
        <taxon>Fungi</taxon>
        <taxon>Dikarya</taxon>
        <taxon>Ascomycota</taxon>
        <taxon>Pezizomycotina</taxon>
        <taxon>Eurotiomycetes</taxon>
        <taxon>Eurotiomycetidae</taxon>
        <taxon>Eurotiales</taxon>
        <taxon>Aspergillaceae</taxon>
        <taxon>Aspergillus</taxon>
        <taxon>Aspergillus subgen. Circumdati</taxon>
    </lineage>
</organism>
<protein>
    <submittedName>
        <fullName evidence="1">Uncharacterized protein</fullName>
    </submittedName>
</protein>
<keyword evidence="2" id="KW-1185">Reference proteome</keyword>